<dbReference type="SUPFAM" id="SSF56752">
    <property type="entry name" value="D-aminoacid aminotransferase-like PLP-dependent enzymes"/>
    <property type="match status" value="1"/>
</dbReference>
<evidence type="ECO:0000256" key="13">
    <source>
        <dbReference type="ARBA" id="ARBA00049229"/>
    </source>
</evidence>
<name>A0ABT5IHH7_9CAUL</name>
<evidence type="ECO:0000313" key="17">
    <source>
        <dbReference type="Proteomes" id="UP001216595"/>
    </source>
</evidence>
<comment type="pathway">
    <text evidence="4">Amino-acid biosynthesis; L-valine biosynthesis; L-valine from pyruvate: step 4/4.</text>
</comment>
<evidence type="ECO:0000313" key="16">
    <source>
        <dbReference type="EMBL" id="MDC7695412.1"/>
    </source>
</evidence>
<evidence type="ECO:0000256" key="3">
    <source>
        <dbReference type="ARBA" id="ARBA00004824"/>
    </source>
</evidence>
<keyword evidence="10" id="KW-0028">Amino-acid biosynthesis</keyword>
<dbReference type="PANTHER" id="PTHR42743">
    <property type="entry name" value="AMINO-ACID AMINOTRANSFERASE"/>
    <property type="match status" value="1"/>
</dbReference>
<dbReference type="NCBIfam" id="NF005209">
    <property type="entry name" value="PRK06680.1"/>
    <property type="match status" value="1"/>
</dbReference>
<evidence type="ECO:0000256" key="5">
    <source>
        <dbReference type="ARBA" id="ARBA00005072"/>
    </source>
</evidence>
<comment type="catalytic activity">
    <reaction evidence="11">
        <text>L-valine + 2-oxoglutarate = 3-methyl-2-oxobutanoate + L-glutamate</text>
        <dbReference type="Rhea" id="RHEA:24813"/>
        <dbReference type="ChEBI" id="CHEBI:11851"/>
        <dbReference type="ChEBI" id="CHEBI:16810"/>
        <dbReference type="ChEBI" id="CHEBI:29985"/>
        <dbReference type="ChEBI" id="CHEBI:57762"/>
        <dbReference type="EC" id="2.6.1.42"/>
    </reaction>
</comment>
<dbReference type="RefSeq" id="WP_272742074.1">
    <property type="nucleotide sequence ID" value="NZ_JAQQKW010000008.1"/>
</dbReference>
<dbReference type="InterPro" id="IPR043131">
    <property type="entry name" value="BCAT-like_N"/>
</dbReference>
<dbReference type="InterPro" id="IPR018300">
    <property type="entry name" value="Aminotrans_IV_CS"/>
</dbReference>
<sequence length="290" mass="31503">MSRIAYVNGAYVRHADAAVHIEDRGYQFADAVYEVWSVFGGQLADLAGHLNRLERSLRELHIAMPMPRSALVVVLNEVIRRNRIGEGLVYLQVSRGVAPRDHFFPTEPVKPAVVITAKPVDRQAAEAKVRKGIRVISAPDNRWGRCDIKTVGLLPNVLAKQAAREAGASDVIFVDAEGFVTEGGSANVYIVTAEGEVKTRSLRANILPGVTRISLLDILRAEGVDVSEGAFTLEEAKCAKEAFLSAASTFVMPIVQIDESRIGDGVPGELSLRLRDAYMSRARKTAGVEA</sequence>
<comment type="catalytic activity">
    <reaction evidence="12">
        <text>L-isoleucine + 2-oxoglutarate = (S)-3-methyl-2-oxopentanoate + L-glutamate</text>
        <dbReference type="Rhea" id="RHEA:24801"/>
        <dbReference type="ChEBI" id="CHEBI:16810"/>
        <dbReference type="ChEBI" id="CHEBI:29985"/>
        <dbReference type="ChEBI" id="CHEBI:35146"/>
        <dbReference type="ChEBI" id="CHEBI:58045"/>
        <dbReference type="EC" id="2.6.1.42"/>
    </reaction>
</comment>
<dbReference type="Gene3D" id="3.20.10.10">
    <property type="entry name" value="D-amino Acid Aminotransferase, subunit A, domain 2"/>
    <property type="match status" value="1"/>
</dbReference>
<dbReference type="Pfam" id="PF01063">
    <property type="entry name" value="Aminotran_4"/>
    <property type="match status" value="1"/>
</dbReference>
<gene>
    <name evidence="16" type="ORF">PQU94_14115</name>
</gene>
<evidence type="ECO:0000256" key="7">
    <source>
        <dbReference type="ARBA" id="ARBA00013053"/>
    </source>
</evidence>
<comment type="pathway">
    <text evidence="3">Amino-acid biosynthesis; L-isoleucine biosynthesis; L-isoleucine from 2-oxobutanoate: step 4/4.</text>
</comment>
<evidence type="ECO:0000256" key="6">
    <source>
        <dbReference type="ARBA" id="ARBA00009320"/>
    </source>
</evidence>
<evidence type="ECO:0000256" key="10">
    <source>
        <dbReference type="ARBA" id="ARBA00023304"/>
    </source>
</evidence>
<dbReference type="CDD" id="cd01558">
    <property type="entry name" value="D-AAT_like"/>
    <property type="match status" value="1"/>
</dbReference>
<dbReference type="EMBL" id="JAQQKW010000008">
    <property type="protein sequence ID" value="MDC7695412.1"/>
    <property type="molecule type" value="Genomic_DNA"/>
</dbReference>
<evidence type="ECO:0000256" key="12">
    <source>
        <dbReference type="ARBA" id="ARBA00048798"/>
    </source>
</evidence>
<protein>
    <recommendedName>
        <fullName evidence="8">Probable branched-chain-amino-acid aminotransferase</fullName>
        <ecNumber evidence="7">2.6.1.42</ecNumber>
    </recommendedName>
</protein>
<proteinExistence type="inferred from homology"/>
<dbReference type="Proteomes" id="UP001216595">
    <property type="component" value="Unassembled WGS sequence"/>
</dbReference>
<evidence type="ECO:0000256" key="8">
    <source>
        <dbReference type="ARBA" id="ARBA00014472"/>
    </source>
</evidence>
<evidence type="ECO:0000256" key="4">
    <source>
        <dbReference type="ARBA" id="ARBA00004931"/>
    </source>
</evidence>
<reference evidence="16 17" key="1">
    <citation type="submission" date="2023-01" db="EMBL/GenBank/DDBJ databases">
        <title>Novel species of the genus Asticcacaulis isolated from rivers.</title>
        <authorList>
            <person name="Lu H."/>
        </authorList>
    </citation>
    <scope>NUCLEOTIDE SEQUENCE [LARGE SCALE GENOMIC DNA]</scope>
    <source>
        <strain evidence="16 17">DXS10W</strain>
    </source>
</reference>
<keyword evidence="10" id="KW-0100">Branched-chain amino acid biosynthesis</keyword>
<comment type="cofactor">
    <cofactor evidence="1 15">
        <name>pyridoxal 5'-phosphate</name>
        <dbReference type="ChEBI" id="CHEBI:597326"/>
    </cofactor>
</comment>
<dbReference type="InterPro" id="IPR050571">
    <property type="entry name" value="Class-IV_PLP-Dep_Aminotrnsfr"/>
</dbReference>
<comment type="caution">
    <text evidence="16">The sequence shown here is derived from an EMBL/GenBank/DDBJ whole genome shotgun (WGS) entry which is preliminary data.</text>
</comment>
<keyword evidence="17" id="KW-1185">Reference proteome</keyword>
<keyword evidence="9 15" id="KW-0663">Pyridoxal phosphate</keyword>
<organism evidence="16 17">
    <name type="scientific">Asticcacaulis currens</name>
    <dbReference type="NCBI Taxonomy" id="2984210"/>
    <lineage>
        <taxon>Bacteria</taxon>
        <taxon>Pseudomonadati</taxon>
        <taxon>Pseudomonadota</taxon>
        <taxon>Alphaproteobacteria</taxon>
        <taxon>Caulobacterales</taxon>
        <taxon>Caulobacteraceae</taxon>
        <taxon>Asticcacaulis</taxon>
    </lineage>
</organism>
<comment type="pathway">
    <text evidence="5">Amino-acid biosynthesis; L-leucine biosynthesis; L-leucine from 3-methyl-2-oxobutanoate: step 4/4.</text>
</comment>
<dbReference type="PROSITE" id="PS00770">
    <property type="entry name" value="AA_TRANSFER_CLASS_4"/>
    <property type="match status" value="1"/>
</dbReference>
<comment type="function">
    <text evidence="2">Acts on leucine, isoleucine and valine.</text>
</comment>
<dbReference type="InterPro" id="IPR036038">
    <property type="entry name" value="Aminotransferase-like"/>
</dbReference>
<evidence type="ECO:0000256" key="14">
    <source>
        <dbReference type="RuleBase" id="RU004106"/>
    </source>
</evidence>
<evidence type="ECO:0000256" key="11">
    <source>
        <dbReference type="ARBA" id="ARBA00048212"/>
    </source>
</evidence>
<dbReference type="EC" id="2.6.1.42" evidence="7"/>
<evidence type="ECO:0000256" key="9">
    <source>
        <dbReference type="ARBA" id="ARBA00022898"/>
    </source>
</evidence>
<dbReference type="InterPro" id="IPR043132">
    <property type="entry name" value="BCAT-like_C"/>
</dbReference>
<comment type="similarity">
    <text evidence="6 14">Belongs to the class-IV pyridoxal-phosphate-dependent aminotransferase family.</text>
</comment>
<dbReference type="InterPro" id="IPR001544">
    <property type="entry name" value="Aminotrans_IV"/>
</dbReference>
<evidence type="ECO:0000256" key="15">
    <source>
        <dbReference type="RuleBase" id="RU004516"/>
    </source>
</evidence>
<comment type="catalytic activity">
    <reaction evidence="13">
        <text>L-leucine + 2-oxoglutarate = 4-methyl-2-oxopentanoate + L-glutamate</text>
        <dbReference type="Rhea" id="RHEA:18321"/>
        <dbReference type="ChEBI" id="CHEBI:16810"/>
        <dbReference type="ChEBI" id="CHEBI:17865"/>
        <dbReference type="ChEBI" id="CHEBI:29985"/>
        <dbReference type="ChEBI" id="CHEBI:57427"/>
        <dbReference type="EC" id="2.6.1.42"/>
    </reaction>
</comment>
<dbReference type="PANTHER" id="PTHR42743:SF11">
    <property type="entry name" value="AMINODEOXYCHORISMATE LYASE"/>
    <property type="match status" value="1"/>
</dbReference>
<dbReference type="Gene3D" id="3.30.470.10">
    <property type="match status" value="1"/>
</dbReference>
<accession>A0ABT5IHH7</accession>
<evidence type="ECO:0000256" key="1">
    <source>
        <dbReference type="ARBA" id="ARBA00001933"/>
    </source>
</evidence>
<evidence type="ECO:0000256" key="2">
    <source>
        <dbReference type="ARBA" id="ARBA00003109"/>
    </source>
</evidence>